<dbReference type="InterPro" id="IPR008278">
    <property type="entry name" value="4-PPantetheinyl_Trfase_dom"/>
</dbReference>
<dbReference type="Pfam" id="PF17837">
    <property type="entry name" value="4PPT_N"/>
    <property type="match status" value="1"/>
</dbReference>
<name>A0A917FMN2_9GAMM</name>
<evidence type="ECO:0000313" key="5">
    <source>
        <dbReference type="Proteomes" id="UP000632858"/>
    </source>
</evidence>
<dbReference type="GO" id="GO:0000287">
    <property type="term" value="F:magnesium ion binding"/>
    <property type="evidence" value="ECO:0007669"/>
    <property type="project" value="InterPro"/>
</dbReference>
<evidence type="ECO:0000259" key="2">
    <source>
        <dbReference type="Pfam" id="PF01648"/>
    </source>
</evidence>
<evidence type="ECO:0008006" key="6">
    <source>
        <dbReference type="Google" id="ProtNLM"/>
    </source>
</evidence>
<evidence type="ECO:0000259" key="3">
    <source>
        <dbReference type="Pfam" id="PF17837"/>
    </source>
</evidence>
<keyword evidence="5" id="KW-1185">Reference proteome</keyword>
<dbReference type="Proteomes" id="UP000632858">
    <property type="component" value="Unassembled WGS sequence"/>
</dbReference>
<dbReference type="SUPFAM" id="SSF56214">
    <property type="entry name" value="4'-phosphopantetheinyl transferase"/>
    <property type="match status" value="1"/>
</dbReference>
<dbReference type="Pfam" id="PF01648">
    <property type="entry name" value="ACPS"/>
    <property type="match status" value="1"/>
</dbReference>
<comment type="caution">
    <text evidence="4">The sequence shown here is derived from an EMBL/GenBank/DDBJ whole genome shotgun (WGS) entry which is preliminary data.</text>
</comment>
<reference evidence="4" key="2">
    <citation type="submission" date="2020-09" db="EMBL/GenBank/DDBJ databases">
        <authorList>
            <person name="Sun Q."/>
            <person name="Zhou Y."/>
        </authorList>
    </citation>
    <scope>NUCLEOTIDE SEQUENCE</scope>
    <source>
        <strain evidence="4">CGMCC 1.12726</strain>
    </source>
</reference>
<evidence type="ECO:0000256" key="1">
    <source>
        <dbReference type="ARBA" id="ARBA00022679"/>
    </source>
</evidence>
<dbReference type="GO" id="GO:0008897">
    <property type="term" value="F:holo-[acyl-carrier-protein] synthase activity"/>
    <property type="evidence" value="ECO:0007669"/>
    <property type="project" value="InterPro"/>
</dbReference>
<feature type="domain" description="4'-phosphopantetheinyl transferase N-terminal" evidence="3">
    <location>
        <begin position="48"/>
        <end position="98"/>
    </location>
</feature>
<reference evidence="4" key="1">
    <citation type="journal article" date="2014" name="Int. J. Syst. Evol. Microbiol.">
        <title>Complete genome sequence of Corynebacterium casei LMG S-19264T (=DSM 44701T), isolated from a smear-ripened cheese.</title>
        <authorList>
            <consortium name="US DOE Joint Genome Institute (JGI-PGF)"/>
            <person name="Walter F."/>
            <person name="Albersmeier A."/>
            <person name="Kalinowski J."/>
            <person name="Ruckert C."/>
        </authorList>
    </citation>
    <scope>NUCLEOTIDE SEQUENCE</scope>
    <source>
        <strain evidence="4">CGMCC 1.12726</strain>
    </source>
</reference>
<dbReference type="EMBL" id="BMFO01000002">
    <property type="protein sequence ID" value="GGF92966.1"/>
    <property type="molecule type" value="Genomic_DNA"/>
</dbReference>
<protein>
    <recommendedName>
        <fullName evidence="6">4'-phosphopantetheinyl transferase superfamily protein</fullName>
    </recommendedName>
</protein>
<dbReference type="Gene3D" id="3.90.470.20">
    <property type="entry name" value="4'-phosphopantetheinyl transferase domain"/>
    <property type="match status" value="1"/>
</dbReference>
<feature type="domain" description="4'-phosphopantetheinyl transferase" evidence="2">
    <location>
        <begin position="105"/>
        <end position="196"/>
    </location>
</feature>
<keyword evidence="1" id="KW-0808">Transferase</keyword>
<dbReference type="InterPro" id="IPR041354">
    <property type="entry name" value="4PPT_N"/>
</dbReference>
<dbReference type="InterPro" id="IPR037143">
    <property type="entry name" value="4-PPantetheinyl_Trfase_dom_sf"/>
</dbReference>
<sequence>MSIELSQSALQAHFGAVCTAPIFLAHCDRAEPDMPLSDGESLAGEGMASEKRRAEYLLGRCALKAVLAGLGRDADTAAIRWPSPFCSLSHSHGHAVAVGLAGGQGIGIDLQLQKKPPFAVAERILTGATAAYWDGLPDADKAAALQRFWTVNEAVYKACPAPQPAYFRHYRMHAPAAMDGEVSIDGTDYRFRVHTAMLTDGFVSLALRL</sequence>
<dbReference type="AlphaFoldDB" id="A0A917FMN2"/>
<dbReference type="RefSeq" id="WP_188449166.1">
    <property type="nucleotide sequence ID" value="NZ_BMFO01000002.1"/>
</dbReference>
<accession>A0A917FMN2</accession>
<proteinExistence type="predicted"/>
<organism evidence="4 5">
    <name type="scientific">Arenimonas maotaiensis</name>
    <dbReference type="NCBI Taxonomy" id="1446479"/>
    <lineage>
        <taxon>Bacteria</taxon>
        <taxon>Pseudomonadati</taxon>
        <taxon>Pseudomonadota</taxon>
        <taxon>Gammaproteobacteria</taxon>
        <taxon>Lysobacterales</taxon>
        <taxon>Lysobacteraceae</taxon>
        <taxon>Arenimonas</taxon>
    </lineage>
</organism>
<gene>
    <name evidence="4" type="ORF">GCM10010960_13590</name>
</gene>
<evidence type="ECO:0000313" key="4">
    <source>
        <dbReference type="EMBL" id="GGF92966.1"/>
    </source>
</evidence>